<dbReference type="EMBL" id="CP017886">
    <property type="protein sequence ID" value="APC14642.1"/>
    <property type="molecule type" value="Genomic_DNA"/>
</dbReference>
<protein>
    <submittedName>
        <fullName evidence="1">Uncharacterized protein</fullName>
    </submittedName>
</protein>
<dbReference type="OrthoDB" id="1492130at2"/>
<proteinExistence type="predicted"/>
<dbReference type="AlphaFoldDB" id="A0A1J0EEV9"/>
<reference evidence="2" key="1">
    <citation type="submission" date="2016-10" db="EMBL/GenBank/DDBJ databases">
        <title>Pseudomonas frederiksbergensis ERGS4:02 complete genome.</title>
        <authorList>
            <person name="Kumar R."/>
            <person name="Acharya V."/>
            <person name="Singh D."/>
        </authorList>
    </citation>
    <scope>NUCLEOTIDE SEQUENCE [LARGE SCALE GENOMIC DNA]</scope>
    <source>
        <strain evidence="2">ERGS4:02</strain>
    </source>
</reference>
<evidence type="ECO:0000313" key="1">
    <source>
        <dbReference type="EMBL" id="APC14642.1"/>
    </source>
</evidence>
<sequence length="213" mass="22626">MIANQITLSGSLKAANPGAVLSGQLVPLNNIGNLRVKYNWLYSALNCDPSDETPFYWVISKIDGDKNVSLSPQQPFSGMTLYASVRPDYSNAVQVQAPFSADWITAIGGDETMTLTEEGLLTIALRGTNQSYLCADSSPTSHGDHSGYLFHSSAGSISSSSSFFVVVNKVFQDVGIPLASELDPSELAAAMQAQGADDPCALTQRILSLAKNT</sequence>
<evidence type="ECO:0000313" key="2">
    <source>
        <dbReference type="Proteomes" id="UP000182567"/>
    </source>
</evidence>
<dbReference type="RefSeq" id="WP_071550643.1">
    <property type="nucleotide sequence ID" value="NZ_CP017886.1"/>
</dbReference>
<organism evidence="1 2">
    <name type="scientific">Pseudomonas frederiksbergensis</name>
    <dbReference type="NCBI Taxonomy" id="104087"/>
    <lineage>
        <taxon>Bacteria</taxon>
        <taxon>Pseudomonadati</taxon>
        <taxon>Pseudomonadota</taxon>
        <taxon>Gammaproteobacteria</taxon>
        <taxon>Pseudomonadales</taxon>
        <taxon>Pseudomonadaceae</taxon>
        <taxon>Pseudomonas</taxon>
    </lineage>
</organism>
<gene>
    <name evidence="1" type="ORF">BLL42_02425</name>
</gene>
<dbReference type="Proteomes" id="UP000182567">
    <property type="component" value="Chromosome"/>
</dbReference>
<dbReference type="GeneID" id="46907058"/>
<name>A0A1J0EEV9_9PSED</name>
<accession>A0A1J0EEV9</accession>